<keyword evidence="5 10" id="KW-0812">Transmembrane</keyword>
<comment type="caution">
    <text evidence="14">The sequence shown here is derived from an EMBL/GenBank/DDBJ whole genome shotgun (WGS) entry which is preliminary data.</text>
</comment>
<evidence type="ECO:0000256" key="2">
    <source>
        <dbReference type="ARBA" id="ARBA00022448"/>
    </source>
</evidence>
<evidence type="ECO:0000256" key="9">
    <source>
        <dbReference type="ARBA" id="ARBA00023136"/>
    </source>
</evidence>
<dbReference type="FunFam" id="3.30.1360.200:FF:000002">
    <property type="entry name" value="Preprotein translocase subunit SecD"/>
    <property type="match status" value="1"/>
</dbReference>
<dbReference type="Proteomes" id="UP001378188">
    <property type="component" value="Unassembled WGS sequence"/>
</dbReference>
<dbReference type="Gene3D" id="1.20.1640.10">
    <property type="entry name" value="Multidrug efflux transporter AcrB transmembrane domain"/>
    <property type="match status" value="1"/>
</dbReference>
<comment type="caution">
    <text evidence="10">Lacks conserved residue(s) required for the propagation of feature annotation.</text>
</comment>
<name>A0AAW9RWN7_9HYPH</name>
<dbReference type="InterPro" id="IPR054384">
    <property type="entry name" value="SecDF_P1_head"/>
</dbReference>
<comment type="subcellular location">
    <subcellularLocation>
        <location evidence="1 10">Cell membrane</location>
        <topology evidence="1 10">Multi-pass membrane protein</topology>
    </subcellularLocation>
</comment>
<accession>A0AAW9RWN7</accession>
<evidence type="ECO:0000313" key="15">
    <source>
        <dbReference type="Proteomes" id="UP001378188"/>
    </source>
</evidence>
<keyword evidence="8 10" id="KW-0811">Translocation</keyword>
<dbReference type="PANTHER" id="PTHR30081">
    <property type="entry name" value="PROTEIN-EXPORT MEMBRANE PROTEIN SEC"/>
    <property type="match status" value="1"/>
</dbReference>
<feature type="domain" description="Protein translocase subunit SecDF P1" evidence="12">
    <location>
        <begin position="162"/>
        <end position="220"/>
    </location>
</feature>
<keyword evidence="2 10" id="KW-0813">Transport</keyword>
<dbReference type="InterPro" id="IPR022646">
    <property type="entry name" value="SecD/SecF_CS"/>
</dbReference>
<feature type="transmembrane region" description="Helical" evidence="10">
    <location>
        <begin position="375"/>
        <end position="395"/>
    </location>
</feature>
<proteinExistence type="inferred from homology"/>
<reference evidence="14 15" key="1">
    <citation type="submission" date="2024-02" db="EMBL/GenBank/DDBJ databases">
        <title>Genome analysis and characterization of Microbaculum marinisediminis sp. nov., isolated from marine sediment.</title>
        <authorList>
            <person name="Du Z.-J."/>
            <person name="Ye Y.-Q."/>
            <person name="Zhang Z.-R."/>
            <person name="Yuan S.-M."/>
            <person name="Zhang X.-Y."/>
        </authorList>
    </citation>
    <scope>NUCLEOTIDE SEQUENCE [LARGE SCALE GENOMIC DNA]</scope>
    <source>
        <strain evidence="14 15">SDUM1044001</strain>
    </source>
</reference>
<dbReference type="Gene3D" id="3.30.70.3400">
    <property type="match status" value="2"/>
</dbReference>
<keyword evidence="6 10" id="KW-0653">Protein transport</keyword>
<keyword evidence="15" id="KW-1185">Reference proteome</keyword>
<dbReference type="InterPro" id="IPR005791">
    <property type="entry name" value="SecD"/>
</dbReference>
<evidence type="ECO:0000256" key="4">
    <source>
        <dbReference type="ARBA" id="ARBA00022519"/>
    </source>
</evidence>
<dbReference type="GO" id="GO:0005886">
    <property type="term" value="C:plasma membrane"/>
    <property type="evidence" value="ECO:0007669"/>
    <property type="project" value="UniProtKB-SubCell"/>
</dbReference>
<dbReference type="NCBIfam" id="TIGR01129">
    <property type="entry name" value="secD"/>
    <property type="match status" value="1"/>
</dbReference>
<dbReference type="InterPro" id="IPR048631">
    <property type="entry name" value="SecD_1st"/>
</dbReference>
<evidence type="ECO:0000256" key="10">
    <source>
        <dbReference type="HAMAP-Rule" id="MF_01463"/>
    </source>
</evidence>
<dbReference type="RefSeq" id="WP_340330996.1">
    <property type="nucleotide sequence ID" value="NZ_JAZHOF010000007.1"/>
</dbReference>
<dbReference type="Pfam" id="PF02355">
    <property type="entry name" value="SecD_SecF_C"/>
    <property type="match status" value="1"/>
</dbReference>
<evidence type="ECO:0000259" key="12">
    <source>
        <dbReference type="Pfam" id="PF21760"/>
    </source>
</evidence>
<protein>
    <recommendedName>
        <fullName evidence="10">Protein translocase subunit SecD</fullName>
    </recommendedName>
</protein>
<keyword evidence="3 10" id="KW-1003">Cell membrane</keyword>
<dbReference type="GO" id="GO:0006605">
    <property type="term" value="P:protein targeting"/>
    <property type="evidence" value="ECO:0007669"/>
    <property type="project" value="UniProtKB-UniRule"/>
</dbReference>
<feature type="transmembrane region" description="Helical" evidence="10">
    <location>
        <begin position="468"/>
        <end position="490"/>
    </location>
</feature>
<dbReference type="InterPro" id="IPR055344">
    <property type="entry name" value="SecD_SecF_C_bact"/>
</dbReference>
<evidence type="ECO:0000256" key="3">
    <source>
        <dbReference type="ARBA" id="ARBA00022475"/>
    </source>
</evidence>
<feature type="domain" description="Protein export membrane protein SecD/SecF C-terminal" evidence="11">
    <location>
        <begin position="355"/>
        <end position="525"/>
    </location>
</feature>
<dbReference type="SUPFAM" id="SSF82866">
    <property type="entry name" value="Multidrug efflux transporter AcrB transmembrane domain"/>
    <property type="match status" value="1"/>
</dbReference>
<dbReference type="EMBL" id="JAZHOF010000007">
    <property type="protein sequence ID" value="MEJ8573300.1"/>
    <property type="molecule type" value="Genomic_DNA"/>
</dbReference>
<evidence type="ECO:0000259" key="13">
    <source>
        <dbReference type="Pfam" id="PF22599"/>
    </source>
</evidence>
<feature type="transmembrane region" description="Helical" evidence="10">
    <location>
        <begin position="402"/>
        <end position="420"/>
    </location>
</feature>
<organism evidence="14 15">
    <name type="scientific">Microbaculum marinum</name>
    <dbReference type="NCBI Taxonomy" id="1764581"/>
    <lineage>
        <taxon>Bacteria</taxon>
        <taxon>Pseudomonadati</taxon>
        <taxon>Pseudomonadota</taxon>
        <taxon>Alphaproteobacteria</taxon>
        <taxon>Hyphomicrobiales</taxon>
        <taxon>Tepidamorphaceae</taxon>
        <taxon>Microbaculum</taxon>
    </lineage>
</organism>
<feature type="transmembrane region" description="Helical" evidence="10">
    <location>
        <begin position="496"/>
        <end position="520"/>
    </location>
</feature>
<dbReference type="FunFam" id="3.30.70.3400:FF:000006">
    <property type="entry name" value="Protein translocase subunit SecD"/>
    <property type="match status" value="1"/>
</dbReference>
<dbReference type="InterPro" id="IPR022813">
    <property type="entry name" value="SecD/SecF_arch_bac"/>
</dbReference>
<evidence type="ECO:0000256" key="8">
    <source>
        <dbReference type="ARBA" id="ARBA00023010"/>
    </source>
</evidence>
<dbReference type="PANTHER" id="PTHR30081:SF1">
    <property type="entry name" value="PROTEIN TRANSLOCASE SUBUNIT SECD"/>
    <property type="match status" value="1"/>
</dbReference>
<evidence type="ECO:0000313" key="14">
    <source>
        <dbReference type="EMBL" id="MEJ8573300.1"/>
    </source>
</evidence>
<comment type="subunit">
    <text evidence="10">Forms a complex with SecF. Part of the essential Sec protein translocation apparatus which comprises SecA, SecYEG and auxiliary proteins SecDF-YajC and YidC.</text>
</comment>
<evidence type="ECO:0000256" key="7">
    <source>
        <dbReference type="ARBA" id="ARBA00022989"/>
    </source>
</evidence>
<dbReference type="GO" id="GO:0065002">
    <property type="term" value="P:intracellular protein transmembrane transport"/>
    <property type="evidence" value="ECO:0007669"/>
    <property type="project" value="UniProtKB-UniRule"/>
</dbReference>
<dbReference type="NCBIfam" id="TIGR00916">
    <property type="entry name" value="2A0604s01"/>
    <property type="match status" value="1"/>
</dbReference>
<dbReference type="HAMAP" id="MF_01463_B">
    <property type="entry name" value="SecD_B"/>
    <property type="match status" value="1"/>
</dbReference>
<feature type="transmembrane region" description="Helical" evidence="10">
    <location>
        <begin position="426"/>
        <end position="447"/>
    </location>
</feature>
<dbReference type="Pfam" id="PF21760">
    <property type="entry name" value="SecD_1st"/>
    <property type="match status" value="1"/>
</dbReference>
<dbReference type="Pfam" id="PF07549">
    <property type="entry name" value="Sec_GG"/>
    <property type="match status" value="1"/>
</dbReference>
<sequence>MLHFARWTVILVIAICLAGILATVPNFFSKQEAESWPSWIPHRQLVLGLDLQGGSHILLGVDVEAVVTERLDTLRDDVRQILRDERIGYTGLAVQGQTVQVRVRDPQQVDAAEQALQDLSVPIGSVLTGSTARDVAITANQDGLITLELTEQGLQQRISSAVEQSIEIVRRRIDELGTTEPTIQRQGADRILVQVPGLDDPARLKALIGQTAKLTFRMVDMSMPASEALNGRPPPESEVLYSQDDPPVPYLIEKRIVVSGEDLVDAQPGFDQRTNEPIVSFRFNSSGARRFAVATQQNVGRPFAIVLDNEVISAPVIREPILGGSGQISGDFTVDGANDLAILLRAGALPAPLTILEERTVGPGLGADSIQSGKIAAIIGTALVVVFMIAVYGLFGVFADIALFLNIALIIGILSMLGATLTLPGIAGIVLTVGMAVDANVLIYERIREEQKSGKSAIASIDSGYRRALGTIMDANITTFIAAIILFYLGSGPIRGFAITLAIGIVTTVFTAYLVNRLIVAEWVRRRRPSTVPI</sequence>
<evidence type="ECO:0000256" key="6">
    <source>
        <dbReference type="ARBA" id="ARBA00022927"/>
    </source>
</evidence>
<keyword evidence="9 10" id="KW-0472">Membrane</keyword>
<keyword evidence="7 10" id="KW-1133">Transmembrane helix</keyword>
<evidence type="ECO:0000256" key="1">
    <source>
        <dbReference type="ARBA" id="ARBA00004651"/>
    </source>
</evidence>
<gene>
    <name evidence="10 14" type="primary">secD</name>
    <name evidence="14" type="ORF">V3328_17545</name>
</gene>
<dbReference type="AlphaFoldDB" id="A0AAW9RWN7"/>
<dbReference type="FunFam" id="1.20.1640.10:FF:000004">
    <property type="entry name" value="Protein translocase subunit SecD"/>
    <property type="match status" value="1"/>
</dbReference>
<evidence type="ECO:0000256" key="5">
    <source>
        <dbReference type="ARBA" id="ARBA00022692"/>
    </source>
</evidence>
<dbReference type="Gene3D" id="3.30.1360.200">
    <property type="match status" value="1"/>
</dbReference>
<feature type="domain" description="SecDF P1 head subdomain" evidence="13">
    <location>
        <begin position="238"/>
        <end position="351"/>
    </location>
</feature>
<keyword evidence="4" id="KW-0997">Cell inner membrane</keyword>
<evidence type="ECO:0000259" key="11">
    <source>
        <dbReference type="Pfam" id="PF02355"/>
    </source>
</evidence>
<dbReference type="Pfam" id="PF22599">
    <property type="entry name" value="SecDF_P1_head"/>
    <property type="match status" value="1"/>
</dbReference>
<dbReference type="InterPro" id="IPR048634">
    <property type="entry name" value="SecD_SecF_C"/>
</dbReference>
<dbReference type="GO" id="GO:0015450">
    <property type="term" value="F:protein-transporting ATPase activity"/>
    <property type="evidence" value="ECO:0007669"/>
    <property type="project" value="InterPro"/>
</dbReference>
<comment type="function">
    <text evidence="10">Part of the Sec protein translocase complex. Interacts with the SecYEG preprotein conducting channel. SecDF uses the proton motive force (PMF) to complete protein translocation after the ATP-dependent function of SecA.</text>
</comment>
<dbReference type="GO" id="GO:0043952">
    <property type="term" value="P:protein transport by the Sec complex"/>
    <property type="evidence" value="ECO:0007669"/>
    <property type="project" value="UniProtKB-UniRule"/>
</dbReference>
<comment type="similarity">
    <text evidence="10">Belongs to the SecD/SecF family. SecD subfamily.</text>
</comment>